<reference evidence="1" key="1">
    <citation type="submission" date="2018-02" db="EMBL/GenBank/DDBJ databases">
        <title>Rhizophora mucronata_Transcriptome.</title>
        <authorList>
            <person name="Meera S.P."/>
            <person name="Sreeshan A."/>
            <person name="Augustine A."/>
        </authorList>
    </citation>
    <scope>NUCLEOTIDE SEQUENCE</scope>
    <source>
        <tissue evidence="1">Leaf</tissue>
    </source>
</reference>
<evidence type="ECO:0000313" key="1">
    <source>
        <dbReference type="EMBL" id="MBX54759.1"/>
    </source>
</evidence>
<proteinExistence type="predicted"/>
<organism evidence="1">
    <name type="scientific">Rhizophora mucronata</name>
    <name type="common">Asiatic mangrove</name>
    <dbReference type="NCBI Taxonomy" id="61149"/>
    <lineage>
        <taxon>Eukaryota</taxon>
        <taxon>Viridiplantae</taxon>
        <taxon>Streptophyta</taxon>
        <taxon>Embryophyta</taxon>
        <taxon>Tracheophyta</taxon>
        <taxon>Spermatophyta</taxon>
        <taxon>Magnoliopsida</taxon>
        <taxon>eudicotyledons</taxon>
        <taxon>Gunneridae</taxon>
        <taxon>Pentapetalae</taxon>
        <taxon>rosids</taxon>
        <taxon>fabids</taxon>
        <taxon>Malpighiales</taxon>
        <taxon>Rhizophoraceae</taxon>
        <taxon>Rhizophora</taxon>
    </lineage>
</organism>
<accession>A0A2P2PJB6</accession>
<sequence>MRRKIGRVENKTKHGFHVLLTPKRGPPITMKSNWVKPSLRILTNLVQFLAKIFI</sequence>
<dbReference type="EMBL" id="GGEC01074275">
    <property type="protein sequence ID" value="MBX54759.1"/>
    <property type="molecule type" value="Transcribed_RNA"/>
</dbReference>
<dbReference type="AlphaFoldDB" id="A0A2P2PJB6"/>
<protein>
    <submittedName>
        <fullName evidence="1">Uncharacterized protein</fullName>
    </submittedName>
</protein>
<name>A0A2P2PJB6_RHIMU</name>